<sequence>MPRPARAATLATLTVAVLAAGTALTAPAGAAPEKTAPRSAAPRFLAASELPPHPWSAWTASPVADGFPVELAFCLGEGVPAYDYRHRVFHTELDTGAVQVTVVTGSAAKGKALAALLDEEIRGCAARIERTDRDTEAEGRYYGSLPVEEGAEVHGLHTETSWGATDVHLLSVGRDGRTVTVVGWGQMGDFGDAPVSAFKKTTRKAVEKLY</sequence>
<accession>A0A494UVN7</accession>
<gene>
    <name evidence="2" type="ORF">CNQ36_26375</name>
</gene>
<reference evidence="2 3" key="1">
    <citation type="submission" date="2017-09" db="EMBL/GenBank/DDBJ databases">
        <authorList>
            <person name="Zhang H."/>
            <person name="Hu S."/>
            <person name="Xu J."/>
            <person name="He Z."/>
        </authorList>
    </citation>
    <scope>NUCLEOTIDE SEQUENCE [LARGE SCALE GENOMIC DNA]</scope>
    <source>
        <strain evidence="2 3">TXX3120</strain>
    </source>
</reference>
<feature type="signal peptide" evidence="1">
    <location>
        <begin position="1"/>
        <end position="30"/>
    </location>
</feature>
<dbReference type="RefSeq" id="WP_121547817.1">
    <property type="nucleotide sequence ID" value="NZ_CP023407.1"/>
</dbReference>
<evidence type="ECO:0000313" key="3">
    <source>
        <dbReference type="Proteomes" id="UP000282170"/>
    </source>
</evidence>
<dbReference type="KEGG" id="sfug:CNQ36_26375"/>
<proteinExistence type="predicted"/>
<organism evidence="2 3">
    <name type="scientific">Streptomyces fungicidicus</name>
    <dbReference type="NCBI Taxonomy" id="68203"/>
    <lineage>
        <taxon>Bacteria</taxon>
        <taxon>Bacillati</taxon>
        <taxon>Actinomycetota</taxon>
        <taxon>Actinomycetes</taxon>
        <taxon>Kitasatosporales</taxon>
        <taxon>Streptomycetaceae</taxon>
        <taxon>Streptomyces</taxon>
    </lineage>
</organism>
<dbReference type="EMBL" id="CP023407">
    <property type="protein sequence ID" value="AYL38620.1"/>
    <property type="molecule type" value="Genomic_DNA"/>
</dbReference>
<keyword evidence="3" id="KW-1185">Reference proteome</keyword>
<feature type="chain" id="PRO_5019774225" evidence="1">
    <location>
        <begin position="31"/>
        <end position="210"/>
    </location>
</feature>
<evidence type="ECO:0000256" key="1">
    <source>
        <dbReference type="SAM" id="SignalP"/>
    </source>
</evidence>
<dbReference type="GeneID" id="93886386"/>
<dbReference type="Proteomes" id="UP000282170">
    <property type="component" value="Chromosome"/>
</dbReference>
<evidence type="ECO:0000313" key="2">
    <source>
        <dbReference type="EMBL" id="AYL38620.1"/>
    </source>
</evidence>
<protein>
    <submittedName>
        <fullName evidence="2">Uncharacterized protein</fullName>
    </submittedName>
</protein>
<name>A0A494UVN7_9ACTN</name>
<dbReference type="AlphaFoldDB" id="A0A494UVN7"/>
<keyword evidence="1" id="KW-0732">Signal</keyword>